<feature type="compositionally biased region" description="Gly residues" evidence="1">
    <location>
        <begin position="8"/>
        <end position="18"/>
    </location>
</feature>
<evidence type="ECO:0000313" key="3">
    <source>
        <dbReference type="Proteomes" id="UP000584374"/>
    </source>
</evidence>
<keyword evidence="3" id="KW-1185">Reference proteome</keyword>
<proteinExistence type="predicted"/>
<feature type="region of interest" description="Disordered" evidence="1">
    <location>
        <begin position="1"/>
        <end position="32"/>
    </location>
</feature>
<evidence type="ECO:0000256" key="1">
    <source>
        <dbReference type="SAM" id="MobiDB-lite"/>
    </source>
</evidence>
<sequence length="166" mass="16799">MFGLSACTGGGSSAGGGEETSSAPTSASSGSGLAGFNPCTFFKPEELTSFGVSTQSKDFTQVSFQPGCEWTGEKQTIGLQKNAEETVQSLGKGGGFDEFTPTTVAGREAAKMLTAGATGQGVCNYVVSAGGGIVLYQITGAMRDSVADPCGELKKIADQTASRLPE</sequence>
<dbReference type="Pfam" id="PF12079">
    <property type="entry name" value="DUF3558"/>
    <property type="match status" value="1"/>
</dbReference>
<evidence type="ECO:0000313" key="2">
    <source>
        <dbReference type="EMBL" id="MBB5153358.1"/>
    </source>
</evidence>
<dbReference type="AlphaFoldDB" id="A0A840Q3P6"/>
<name>A0A840Q3P6_9PSEU</name>
<dbReference type="Proteomes" id="UP000584374">
    <property type="component" value="Unassembled WGS sequence"/>
</dbReference>
<comment type="caution">
    <text evidence="2">The sequence shown here is derived from an EMBL/GenBank/DDBJ whole genome shotgun (WGS) entry which is preliminary data.</text>
</comment>
<reference evidence="2 3" key="1">
    <citation type="submission" date="2020-08" db="EMBL/GenBank/DDBJ databases">
        <title>Sequencing the genomes of 1000 actinobacteria strains.</title>
        <authorList>
            <person name="Klenk H.-P."/>
        </authorList>
    </citation>
    <scope>NUCLEOTIDE SEQUENCE [LARGE SCALE GENOMIC DNA]</scope>
    <source>
        <strain evidence="2 3">DSM 45584</strain>
    </source>
</reference>
<dbReference type="InterPro" id="IPR024520">
    <property type="entry name" value="DUF3558"/>
</dbReference>
<accession>A0A840Q3P6</accession>
<protein>
    <recommendedName>
        <fullName evidence="4">DUF3558 domain-containing protein</fullName>
    </recommendedName>
</protein>
<dbReference type="EMBL" id="JACHIW010000001">
    <property type="protein sequence ID" value="MBB5153358.1"/>
    <property type="molecule type" value="Genomic_DNA"/>
</dbReference>
<organism evidence="2 3">
    <name type="scientific">Saccharopolyspora phatthalungensis</name>
    <dbReference type="NCBI Taxonomy" id="664693"/>
    <lineage>
        <taxon>Bacteria</taxon>
        <taxon>Bacillati</taxon>
        <taxon>Actinomycetota</taxon>
        <taxon>Actinomycetes</taxon>
        <taxon>Pseudonocardiales</taxon>
        <taxon>Pseudonocardiaceae</taxon>
        <taxon>Saccharopolyspora</taxon>
    </lineage>
</organism>
<evidence type="ECO:0008006" key="4">
    <source>
        <dbReference type="Google" id="ProtNLM"/>
    </source>
</evidence>
<dbReference type="RefSeq" id="WP_246470694.1">
    <property type="nucleotide sequence ID" value="NZ_JACHIW010000001.1"/>
</dbReference>
<gene>
    <name evidence="2" type="ORF">BJ970_000892</name>
</gene>
<feature type="compositionally biased region" description="Low complexity" evidence="1">
    <location>
        <begin position="19"/>
        <end position="32"/>
    </location>
</feature>